<evidence type="ECO:0000313" key="2">
    <source>
        <dbReference type="EMBL" id="GAA5495490.1"/>
    </source>
</evidence>
<dbReference type="RefSeq" id="WP_346188282.1">
    <property type="nucleotide sequence ID" value="NZ_BAABRL010000004.1"/>
</dbReference>
<dbReference type="Proteomes" id="UP001424741">
    <property type="component" value="Unassembled WGS sequence"/>
</dbReference>
<dbReference type="InterPro" id="IPR011009">
    <property type="entry name" value="Kinase-like_dom_sf"/>
</dbReference>
<name>A0ABP9V0J1_9BACT</name>
<reference evidence="2 3" key="1">
    <citation type="submission" date="2024-02" db="EMBL/GenBank/DDBJ databases">
        <title>Rubritalea halochordaticola NBRC 107102.</title>
        <authorList>
            <person name="Ichikawa N."/>
            <person name="Katano-Makiyama Y."/>
            <person name="Hidaka K."/>
        </authorList>
    </citation>
    <scope>NUCLEOTIDE SEQUENCE [LARGE SCALE GENOMIC DNA]</scope>
    <source>
        <strain evidence="2 3">NBRC 107102</strain>
    </source>
</reference>
<comment type="caution">
    <text evidence="2">The sequence shown here is derived from an EMBL/GenBank/DDBJ whole genome shotgun (WGS) entry which is preliminary data.</text>
</comment>
<dbReference type="EMBL" id="BAABRL010000004">
    <property type="protein sequence ID" value="GAA5495490.1"/>
    <property type="molecule type" value="Genomic_DNA"/>
</dbReference>
<dbReference type="SUPFAM" id="SSF56112">
    <property type="entry name" value="Protein kinase-like (PK-like)"/>
    <property type="match status" value="1"/>
</dbReference>
<evidence type="ECO:0000259" key="1">
    <source>
        <dbReference type="PROSITE" id="PS50011"/>
    </source>
</evidence>
<dbReference type="PROSITE" id="PS50011">
    <property type="entry name" value="PROTEIN_KINASE_DOM"/>
    <property type="match status" value="1"/>
</dbReference>
<dbReference type="InterPro" id="IPR000719">
    <property type="entry name" value="Prot_kinase_dom"/>
</dbReference>
<proteinExistence type="predicted"/>
<sequence length="222" mass="24987">MRKASLHPKLCPILAQYSSQQWSDIFESAETLSTGKKQIVKAFSHEGKNYILKKYSELGLLSSLRLLINFSRADNAFTFAQTLQANQIGCPDHLLVLKNIHINTSNTYLLMARAPGTPLFDFIQKDTSLTLSRQAVINLTNMIRKLQSLGIAHGDLHTRNFIINHDDSVQLIDLDNARFSRKRCKKDTKRLVEALKKNTNITQPLLDSLAENKKASNNALPA</sequence>
<organism evidence="2 3">
    <name type="scientific">Rubritalea halochordaticola</name>
    <dbReference type="NCBI Taxonomy" id="714537"/>
    <lineage>
        <taxon>Bacteria</taxon>
        <taxon>Pseudomonadati</taxon>
        <taxon>Verrucomicrobiota</taxon>
        <taxon>Verrucomicrobiia</taxon>
        <taxon>Verrucomicrobiales</taxon>
        <taxon>Rubritaleaceae</taxon>
        <taxon>Rubritalea</taxon>
    </lineage>
</organism>
<dbReference type="Pfam" id="PF06293">
    <property type="entry name" value="Kdo"/>
    <property type="match status" value="1"/>
</dbReference>
<gene>
    <name evidence="2" type="ORF">Rhal01_01665</name>
</gene>
<feature type="domain" description="Protein kinase" evidence="1">
    <location>
        <begin position="26"/>
        <end position="222"/>
    </location>
</feature>
<dbReference type="Gene3D" id="1.10.510.10">
    <property type="entry name" value="Transferase(Phosphotransferase) domain 1"/>
    <property type="match status" value="1"/>
</dbReference>
<accession>A0ABP9V0J1</accession>
<keyword evidence="3" id="KW-1185">Reference proteome</keyword>
<protein>
    <recommendedName>
        <fullName evidence="1">Protein kinase domain-containing protein</fullName>
    </recommendedName>
</protein>
<evidence type="ECO:0000313" key="3">
    <source>
        <dbReference type="Proteomes" id="UP001424741"/>
    </source>
</evidence>